<accession>A0A3E2H169</accession>
<feature type="compositionally biased region" description="Acidic residues" evidence="1">
    <location>
        <begin position="812"/>
        <end position="869"/>
    </location>
</feature>
<feature type="non-terminal residue" evidence="3">
    <location>
        <position position="1"/>
    </location>
</feature>
<reference evidence="3 4" key="1">
    <citation type="submission" date="2018-05" db="EMBL/GenBank/DDBJ databases">
        <title>Draft genome sequence of Scytalidium lignicola DSM 105466, a ubiquitous saprotrophic fungus.</title>
        <authorList>
            <person name="Buettner E."/>
            <person name="Gebauer A.M."/>
            <person name="Hofrichter M."/>
            <person name="Liers C."/>
            <person name="Kellner H."/>
        </authorList>
    </citation>
    <scope>NUCLEOTIDE SEQUENCE [LARGE SCALE GENOMIC DNA]</scope>
    <source>
        <strain evidence="3 4">DSM 105466</strain>
    </source>
</reference>
<dbReference type="OrthoDB" id="3538597at2759"/>
<feature type="domain" description="PD-(D/E)XK nuclease-like" evidence="2">
    <location>
        <begin position="66"/>
        <end position="330"/>
    </location>
</feature>
<comment type="caution">
    <text evidence="3">The sequence shown here is derived from an EMBL/GenBank/DDBJ whole genome shotgun (WGS) entry which is preliminary data.</text>
</comment>
<dbReference type="Proteomes" id="UP000258309">
    <property type="component" value="Unassembled WGS sequence"/>
</dbReference>
<name>A0A3E2H169_SCYLI</name>
<dbReference type="EMBL" id="NCSJ02000229">
    <property type="protein sequence ID" value="RFU26992.1"/>
    <property type="molecule type" value="Genomic_DNA"/>
</dbReference>
<sequence length="869" mass="99089">MTTRNAEEAKKRHDVIKEIYKVRFEDNIEPELWPKQHQVTFRHITRLGRRVFGTWRSDVIANWRERPWRLNLKQRAEEIVARARVCQKSESNEAEWRSQLEHKIFERMDKEMTCRQCGARLWKSEIKAIADPGEEFTDLLNDRISKERCNCPTEGPYAQGLSLNHLFACRIEAKVDHDMAAKSKLNKQSADSNGDQTLEKRFTPTLWPNDKTPIVFPFLVLESKRAESSSFERINSQIGISTPKSLAIQKKLQAAAAASSDFKWVAGPLCWCLSHIGGQWRVAAGYASRKKQYDWEVATLWKGDITTDDGALQLLLIIDYICDWAREVHREAMIRQLSKLAAPVSDDLSELDSFERLSVGSIHGMREANNNITHPGHRNQQPQMEFATSLRRIGSWKPESNNTPLQADPFREFDSAAGVVRDSKFIHSRVIGLCISLSNFELLENCKDSDKESMNLLKTIVRRLETEEPLFMDYSTLYDMEHAWTGVNRNNRDQTDAPDFFHEGVFHVLVTFSAYVTSEWELTRELCYLAISEPAKDLLFRKTREVRRRSSRGFTCPLYEDVGNIRPEAIAEYTKQLLGATAQQTLTACLYCSSFCPSVQRISEDDSDIDLPPALYEDAGVRYSLEPRPKKASRDIVWSLYRKHRVGRNEPGIAFLNVSKRLDELNIPTSKGRGRSSPWPSYNKAPGELAVLAVAQSKLAVLVSAPSIDGPSLANITENCIFVMDRVKVTQLLPLLRAQGRRFHYRFAITRLCAKFAPEVSWNNTHSIRKGGSSQIGEDILAYVEQALTMNSALRRKGARGNDEDRSYQSDIDSDSEDSTSEYEESESEEDDSDHDEENESSTDESEESSDDDEDEDDSDDDEDNDSDD</sequence>
<feature type="non-terminal residue" evidence="3">
    <location>
        <position position="869"/>
    </location>
</feature>
<dbReference type="Pfam" id="PF20516">
    <property type="entry name" value="PDDEXK_12"/>
    <property type="match status" value="1"/>
</dbReference>
<proteinExistence type="predicted"/>
<evidence type="ECO:0000259" key="2">
    <source>
        <dbReference type="Pfam" id="PF20516"/>
    </source>
</evidence>
<gene>
    <name evidence="3" type="ORF">B7463_g9352</name>
</gene>
<dbReference type="InterPro" id="IPR046797">
    <property type="entry name" value="PDDEXK_12"/>
</dbReference>
<keyword evidence="4" id="KW-1185">Reference proteome</keyword>
<organism evidence="3 4">
    <name type="scientific">Scytalidium lignicola</name>
    <name type="common">Hyphomycete</name>
    <dbReference type="NCBI Taxonomy" id="5539"/>
    <lineage>
        <taxon>Eukaryota</taxon>
        <taxon>Fungi</taxon>
        <taxon>Dikarya</taxon>
        <taxon>Ascomycota</taxon>
        <taxon>Pezizomycotina</taxon>
        <taxon>Leotiomycetes</taxon>
        <taxon>Leotiomycetes incertae sedis</taxon>
        <taxon>Scytalidium</taxon>
    </lineage>
</organism>
<evidence type="ECO:0000313" key="3">
    <source>
        <dbReference type="EMBL" id="RFU26992.1"/>
    </source>
</evidence>
<dbReference type="AlphaFoldDB" id="A0A3E2H169"/>
<evidence type="ECO:0000313" key="4">
    <source>
        <dbReference type="Proteomes" id="UP000258309"/>
    </source>
</evidence>
<protein>
    <recommendedName>
        <fullName evidence="2">PD-(D/E)XK nuclease-like domain-containing protein</fullName>
    </recommendedName>
</protein>
<feature type="region of interest" description="Disordered" evidence="1">
    <location>
        <begin position="795"/>
        <end position="869"/>
    </location>
</feature>
<dbReference type="STRING" id="5539.A0A3E2H169"/>
<evidence type="ECO:0000256" key="1">
    <source>
        <dbReference type="SAM" id="MobiDB-lite"/>
    </source>
</evidence>